<comment type="pathway">
    <text evidence="10">Cell wall biogenesis; peptidoglycan biosynthesis.</text>
</comment>
<dbReference type="InterPro" id="IPR016185">
    <property type="entry name" value="PreATP-grasp_dom_sf"/>
</dbReference>
<feature type="domain" description="ATP-grasp" evidence="14">
    <location>
        <begin position="146"/>
        <end position="342"/>
    </location>
</feature>
<keyword evidence="12" id="KW-0464">Manganese</keyword>
<keyword evidence="12" id="KW-0479">Metal-binding</keyword>
<dbReference type="InterPro" id="IPR000291">
    <property type="entry name" value="D-Ala_lig_Van_CS"/>
</dbReference>
<protein>
    <recommendedName>
        <fullName evidence="10">D-alanine--D-alanine ligase</fullName>
        <ecNumber evidence="10">6.3.2.4</ecNumber>
    </recommendedName>
    <alternativeName>
        <fullName evidence="10">D-Ala-D-Ala ligase</fullName>
    </alternativeName>
    <alternativeName>
        <fullName evidence="10">D-alanylalanine synthetase</fullName>
    </alternativeName>
</protein>
<reference evidence="15 16" key="1">
    <citation type="submission" date="2020-01" db="EMBL/GenBank/DDBJ databases">
        <title>Genome analysis of Anaerocolumna sp. CBA3638.</title>
        <authorList>
            <person name="Kim J."/>
            <person name="Roh S.W."/>
        </authorList>
    </citation>
    <scope>NUCLEOTIDE SEQUENCE [LARGE SCALE GENOMIC DNA]</scope>
    <source>
        <strain evidence="15 16">CBA3638</strain>
    </source>
</reference>
<dbReference type="InterPro" id="IPR005905">
    <property type="entry name" value="D_ala_D_ala"/>
</dbReference>
<comment type="subcellular location">
    <subcellularLocation>
        <location evidence="1 10">Cytoplasm</location>
    </subcellularLocation>
</comment>
<dbReference type="NCBIfam" id="TIGR01205">
    <property type="entry name" value="D_ala_D_alaTIGR"/>
    <property type="match status" value="1"/>
</dbReference>
<evidence type="ECO:0000256" key="10">
    <source>
        <dbReference type="HAMAP-Rule" id="MF_00047"/>
    </source>
</evidence>
<feature type="active site" evidence="11">
    <location>
        <position position="13"/>
    </location>
</feature>
<dbReference type="Proteomes" id="UP000464314">
    <property type="component" value="Chromosome"/>
</dbReference>
<keyword evidence="16" id="KW-1185">Reference proteome</keyword>
<dbReference type="SUPFAM" id="SSF52440">
    <property type="entry name" value="PreATP-grasp domain"/>
    <property type="match status" value="1"/>
</dbReference>
<dbReference type="PROSITE" id="PS00843">
    <property type="entry name" value="DALA_DALA_LIGASE_1"/>
    <property type="match status" value="1"/>
</dbReference>
<feature type="active site" evidence="11">
    <location>
        <position position="320"/>
    </location>
</feature>
<dbReference type="RefSeq" id="WP_161836735.1">
    <property type="nucleotide sequence ID" value="NZ_CP048000.1"/>
</dbReference>
<dbReference type="PANTHER" id="PTHR23132:SF23">
    <property type="entry name" value="D-ALANINE--D-ALANINE LIGASE B"/>
    <property type="match status" value="1"/>
</dbReference>
<keyword evidence="8 10" id="KW-0573">Peptidoglycan synthesis</keyword>
<dbReference type="InterPro" id="IPR013815">
    <property type="entry name" value="ATP_grasp_subdomain_1"/>
</dbReference>
<dbReference type="Pfam" id="PF07478">
    <property type="entry name" value="Dala_Dala_lig_C"/>
    <property type="match status" value="1"/>
</dbReference>
<keyword evidence="4 10" id="KW-0436">Ligase</keyword>
<keyword evidence="9 10" id="KW-0961">Cell wall biogenesis/degradation</keyword>
<dbReference type="Pfam" id="PF01820">
    <property type="entry name" value="Dala_Dala_lig_N"/>
    <property type="match status" value="1"/>
</dbReference>
<comment type="catalytic activity">
    <reaction evidence="10">
        <text>2 D-alanine + ATP = D-alanyl-D-alanine + ADP + phosphate + H(+)</text>
        <dbReference type="Rhea" id="RHEA:11224"/>
        <dbReference type="ChEBI" id="CHEBI:15378"/>
        <dbReference type="ChEBI" id="CHEBI:30616"/>
        <dbReference type="ChEBI" id="CHEBI:43474"/>
        <dbReference type="ChEBI" id="CHEBI:57416"/>
        <dbReference type="ChEBI" id="CHEBI:57822"/>
        <dbReference type="ChEBI" id="CHEBI:456216"/>
        <dbReference type="EC" id="6.3.2.4"/>
    </reaction>
</comment>
<dbReference type="GO" id="GO:0046872">
    <property type="term" value="F:metal ion binding"/>
    <property type="evidence" value="ECO:0007669"/>
    <property type="project" value="UniProtKB-KW"/>
</dbReference>
<dbReference type="SUPFAM" id="SSF56059">
    <property type="entry name" value="Glutathione synthetase ATP-binding domain-like"/>
    <property type="match status" value="1"/>
</dbReference>
<dbReference type="Gene3D" id="3.40.50.20">
    <property type="match status" value="1"/>
</dbReference>
<dbReference type="HAMAP" id="MF_00047">
    <property type="entry name" value="Dala_Dala_lig"/>
    <property type="match status" value="1"/>
</dbReference>
<dbReference type="UniPathway" id="UPA00219"/>
<feature type="binding site" evidence="12">
    <location>
        <position position="309"/>
    </location>
    <ligand>
        <name>Mg(2+)</name>
        <dbReference type="ChEBI" id="CHEBI:18420"/>
        <label>2</label>
    </ligand>
</feature>
<evidence type="ECO:0000256" key="6">
    <source>
        <dbReference type="ARBA" id="ARBA00022840"/>
    </source>
</evidence>
<dbReference type="PROSITE" id="PS50975">
    <property type="entry name" value="ATP_GRASP"/>
    <property type="match status" value="1"/>
</dbReference>
<dbReference type="Gene3D" id="3.30.1490.20">
    <property type="entry name" value="ATP-grasp fold, A domain"/>
    <property type="match status" value="1"/>
</dbReference>
<dbReference type="EMBL" id="CP048000">
    <property type="protein sequence ID" value="QHQ59899.1"/>
    <property type="molecule type" value="Genomic_DNA"/>
</dbReference>
<dbReference type="AlphaFoldDB" id="A0A6P1TIG1"/>
<comment type="cofactor">
    <cofactor evidence="12">
        <name>Mg(2+)</name>
        <dbReference type="ChEBI" id="CHEBI:18420"/>
    </cofactor>
    <cofactor evidence="12">
        <name>Mn(2+)</name>
        <dbReference type="ChEBI" id="CHEBI:29035"/>
    </cofactor>
    <text evidence="12">Binds 2 magnesium or manganese ions per subunit.</text>
</comment>
<evidence type="ECO:0000256" key="4">
    <source>
        <dbReference type="ARBA" id="ARBA00022598"/>
    </source>
</evidence>
<keyword evidence="3 10" id="KW-0963">Cytoplasm</keyword>
<sequence length="347" mass="38369">MKIVVLAGGLSPERDVSLSSGSLIANSLMESGHEVLLLDVYEGLEIDAKDYGILFSKADDGRKYSYQVTEKEPDLNEIKLRNNGQEAFIGKNVLEICKYADVVFIALHGSMGENGQIQATFDNFNIKYTGTGYIGSLLAMDKDISKRLLVQAGIPTADWILYHTSNNSFNTIIEKIGFPCVIKPCSNGSSIGVSIAGTKDELNRALQYATTYEDNVLIEKLVKGREFSVGILKEEALPVIEIIPLKGFYDYKNKYQGGMTKEVCPAELSAELTKTIQERALLVHKILRLGDYSRIDFILNDDNEFICLEANTLPGMTPTSLIPQEAKQKGISYQSLCEIIAKMPLEN</sequence>
<evidence type="ECO:0000313" key="16">
    <source>
        <dbReference type="Proteomes" id="UP000464314"/>
    </source>
</evidence>
<gene>
    <name evidence="10" type="primary">ddl</name>
    <name evidence="15" type="ORF">Ana3638_03050</name>
</gene>
<dbReference type="PROSITE" id="PS00844">
    <property type="entry name" value="DALA_DALA_LIGASE_2"/>
    <property type="match status" value="1"/>
</dbReference>
<dbReference type="InterPro" id="IPR011761">
    <property type="entry name" value="ATP-grasp"/>
</dbReference>
<dbReference type="PIRSF" id="PIRSF039102">
    <property type="entry name" value="Ddl/VanB"/>
    <property type="match status" value="1"/>
</dbReference>
<dbReference type="GO" id="GO:0009252">
    <property type="term" value="P:peptidoglycan biosynthetic process"/>
    <property type="evidence" value="ECO:0007669"/>
    <property type="project" value="UniProtKB-UniRule"/>
</dbReference>
<dbReference type="KEGG" id="anr:Ana3638_03050"/>
<evidence type="ECO:0000256" key="9">
    <source>
        <dbReference type="ARBA" id="ARBA00023316"/>
    </source>
</evidence>
<name>A0A6P1TIG1_9FIRM</name>
<evidence type="ECO:0000256" key="2">
    <source>
        <dbReference type="ARBA" id="ARBA00010871"/>
    </source>
</evidence>
<keyword evidence="12" id="KW-0460">Magnesium</keyword>
<feature type="active site" evidence="11">
    <location>
        <position position="189"/>
    </location>
</feature>
<evidence type="ECO:0000259" key="14">
    <source>
        <dbReference type="PROSITE" id="PS50975"/>
    </source>
</evidence>
<dbReference type="GO" id="GO:0005524">
    <property type="term" value="F:ATP binding"/>
    <property type="evidence" value="ECO:0007669"/>
    <property type="project" value="UniProtKB-UniRule"/>
</dbReference>
<dbReference type="GO" id="GO:0008716">
    <property type="term" value="F:D-alanine-D-alanine ligase activity"/>
    <property type="evidence" value="ECO:0007669"/>
    <property type="project" value="UniProtKB-UniRule"/>
</dbReference>
<dbReference type="PANTHER" id="PTHR23132">
    <property type="entry name" value="D-ALANINE--D-ALANINE LIGASE"/>
    <property type="match status" value="1"/>
</dbReference>
<dbReference type="InterPro" id="IPR011127">
    <property type="entry name" value="Dala_Dala_lig_N"/>
</dbReference>
<dbReference type="InterPro" id="IPR011095">
    <property type="entry name" value="Dala_Dala_lig_C"/>
</dbReference>
<keyword evidence="7 10" id="KW-0133">Cell shape</keyword>
<dbReference type="GO" id="GO:0071555">
    <property type="term" value="P:cell wall organization"/>
    <property type="evidence" value="ECO:0007669"/>
    <property type="project" value="UniProtKB-KW"/>
</dbReference>
<evidence type="ECO:0000313" key="15">
    <source>
        <dbReference type="EMBL" id="QHQ59899.1"/>
    </source>
</evidence>
<dbReference type="NCBIfam" id="NF002378">
    <property type="entry name" value="PRK01372.1"/>
    <property type="match status" value="1"/>
</dbReference>
<evidence type="ECO:0000256" key="7">
    <source>
        <dbReference type="ARBA" id="ARBA00022960"/>
    </source>
</evidence>
<keyword evidence="5 13" id="KW-0547">Nucleotide-binding</keyword>
<evidence type="ECO:0000256" key="12">
    <source>
        <dbReference type="PIRSR" id="PIRSR039102-3"/>
    </source>
</evidence>
<dbReference type="SMART" id="SM01209">
    <property type="entry name" value="GARS_A"/>
    <property type="match status" value="1"/>
</dbReference>
<proteinExistence type="inferred from homology"/>
<organism evidence="15 16">
    <name type="scientific">Anaerocolumna sedimenticola</name>
    <dbReference type="NCBI Taxonomy" id="2696063"/>
    <lineage>
        <taxon>Bacteria</taxon>
        <taxon>Bacillati</taxon>
        <taxon>Bacillota</taxon>
        <taxon>Clostridia</taxon>
        <taxon>Lachnospirales</taxon>
        <taxon>Lachnospiraceae</taxon>
        <taxon>Anaerocolumna</taxon>
    </lineage>
</organism>
<dbReference type="EC" id="6.3.2.4" evidence="10"/>
<comment type="function">
    <text evidence="10">Cell wall formation.</text>
</comment>
<dbReference type="GO" id="GO:0008360">
    <property type="term" value="P:regulation of cell shape"/>
    <property type="evidence" value="ECO:0007669"/>
    <property type="project" value="UniProtKB-KW"/>
</dbReference>
<feature type="binding site" evidence="12">
    <location>
        <position position="311"/>
    </location>
    <ligand>
        <name>Mg(2+)</name>
        <dbReference type="ChEBI" id="CHEBI:18420"/>
        <label>2</label>
    </ligand>
</feature>
<comment type="similarity">
    <text evidence="2 10">Belongs to the D-alanine--D-alanine ligase family.</text>
</comment>
<feature type="binding site" evidence="12">
    <location>
        <position position="296"/>
    </location>
    <ligand>
        <name>Mg(2+)</name>
        <dbReference type="ChEBI" id="CHEBI:18420"/>
        <label>1</label>
    </ligand>
</feature>
<evidence type="ECO:0000256" key="11">
    <source>
        <dbReference type="PIRSR" id="PIRSR039102-1"/>
    </source>
</evidence>
<dbReference type="GO" id="GO:0005737">
    <property type="term" value="C:cytoplasm"/>
    <property type="evidence" value="ECO:0007669"/>
    <property type="project" value="UniProtKB-SubCell"/>
</dbReference>
<evidence type="ECO:0000256" key="8">
    <source>
        <dbReference type="ARBA" id="ARBA00022984"/>
    </source>
</evidence>
<evidence type="ECO:0000256" key="1">
    <source>
        <dbReference type="ARBA" id="ARBA00004496"/>
    </source>
</evidence>
<accession>A0A6P1TIG1</accession>
<evidence type="ECO:0000256" key="3">
    <source>
        <dbReference type="ARBA" id="ARBA00022490"/>
    </source>
</evidence>
<dbReference type="Gene3D" id="3.30.470.20">
    <property type="entry name" value="ATP-grasp fold, B domain"/>
    <property type="match status" value="1"/>
</dbReference>
<evidence type="ECO:0000256" key="13">
    <source>
        <dbReference type="PROSITE-ProRule" id="PRU00409"/>
    </source>
</evidence>
<evidence type="ECO:0000256" key="5">
    <source>
        <dbReference type="ARBA" id="ARBA00022741"/>
    </source>
</evidence>
<feature type="binding site" evidence="12">
    <location>
        <position position="309"/>
    </location>
    <ligand>
        <name>Mg(2+)</name>
        <dbReference type="ChEBI" id="CHEBI:18420"/>
        <label>1</label>
    </ligand>
</feature>
<keyword evidence="6 13" id="KW-0067">ATP-binding</keyword>